<keyword evidence="3" id="KW-0520">NAD</keyword>
<dbReference type="Pfam" id="PF02826">
    <property type="entry name" value="2-Hacid_dh_C"/>
    <property type="match status" value="1"/>
</dbReference>
<keyword evidence="2 4" id="KW-0560">Oxidoreductase</keyword>
<dbReference type="EMBL" id="JBJJXE010000003">
    <property type="protein sequence ID" value="MFL1731992.1"/>
    <property type="molecule type" value="Genomic_DNA"/>
</dbReference>
<evidence type="ECO:0000256" key="4">
    <source>
        <dbReference type="RuleBase" id="RU003719"/>
    </source>
</evidence>
<dbReference type="InterPro" id="IPR050418">
    <property type="entry name" value="D-iso_2-hydroxyacid_DH_PdxB"/>
</dbReference>
<dbReference type="InterPro" id="IPR029753">
    <property type="entry name" value="D-isomer_DH_CS"/>
</dbReference>
<evidence type="ECO:0000259" key="6">
    <source>
        <dbReference type="Pfam" id="PF02826"/>
    </source>
</evidence>
<comment type="caution">
    <text evidence="7">The sequence shown here is derived from an EMBL/GenBank/DDBJ whole genome shotgun (WGS) entry which is preliminary data.</text>
</comment>
<evidence type="ECO:0000256" key="1">
    <source>
        <dbReference type="ARBA" id="ARBA00005854"/>
    </source>
</evidence>
<protein>
    <submittedName>
        <fullName evidence="7">D-2-hydroxyacid dehydrogenase</fullName>
    </submittedName>
</protein>
<proteinExistence type="inferred from homology"/>
<dbReference type="InterPro" id="IPR006139">
    <property type="entry name" value="D-isomer_2_OHA_DH_cat_dom"/>
</dbReference>
<dbReference type="Gene3D" id="3.40.50.720">
    <property type="entry name" value="NAD(P)-binding Rossmann-like Domain"/>
    <property type="match status" value="2"/>
</dbReference>
<organism evidence="7 8">
    <name type="scientific">Moraxella oculi</name>
    <dbReference type="NCBI Taxonomy" id="2940516"/>
    <lineage>
        <taxon>Bacteria</taxon>
        <taxon>Pseudomonadati</taxon>
        <taxon>Pseudomonadota</taxon>
        <taxon>Gammaproteobacteria</taxon>
        <taxon>Moraxellales</taxon>
        <taxon>Moraxellaceae</taxon>
        <taxon>Moraxella</taxon>
    </lineage>
</organism>
<reference evidence="7 8" key="1">
    <citation type="submission" date="2024-11" db="EMBL/GenBank/DDBJ databases">
        <title>First Report of Moraxella oculi in Brazil in an Infectious Bovine Keratoconjunctivitis Outbreak.</title>
        <authorList>
            <person name="Carvalho C.V."/>
            <person name="Domingues R."/>
            <person name="Coutinho C."/>
            <person name="Honorio N.T.B.S."/>
            <person name="Faza D.R.L.R."/>
            <person name="Carvalho W.A."/>
            <person name="Machado A.B.F."/>
            <person name="Martins M.F."/>
            <person name="Gaspar E.B."/>
        </authorList>
    </citation>
    <scope>NUCLEOTIDE SEQUENCE [LARGE SCALE GENOMIC DNA]</scope>
    <source>
        <strain evidence="7 8">2117LE</strain>
    </source>
</reference>
<gene>
    <name evidence="7" type="ORF">ACJHVH_03130</name>
</gene>
<dbReference type="RefSeq" id="WP_407068729.1">
    <property type="nucleotide sequence ID" value="NZ_JBJJXE010000003.1"/>
</dbReference>
<dbReference type="PROSITE" id="PS00670">
    <property type="entry name" value="D_2_HYDROXYACID_DH_2"/>
    <property type="match status" value="1"/>
</dbReference>
<dbReference type="InterPro" id="IPR006140">
    <property type="entry name" value="D-isomer_DH_NAD-bd"/>
</dbReference>
<accession>A0ABW8U7E3</accession>
<evidence type="ECO:0000313" key="8">
    <source>
        <dbReference type="Proteomes" id="UP001624684"/>
    </source>
</evidence>
<sequence length="319" mass="35186">MKAVFLDTNTFSAQTDLSLPASITDYIKHDNTPNDAKTIIERCQDADIVITNKVEMSADVIARLPKLKLIHVTATGINNIDTKACQTHQVAWKNVAGYSTVSVPEHTFMLILTIMRAGLFYHQKATDGTWQDDGRFCLIDEPIFDLSGKTLGIIGAGNIGRSVGRIATAFGMNVLYAEHRNKQPRDGSRTDFYEVLANSDIISLHCPLTDDTTHLINDETIAAMGKKPIIINVARGGVVDSQAIVTAINSGQILGYGSDVFESEPFDAKEPLLTLKNHPRVFFTPHNAWGSVHAQVRLWEILCTQIDEFVKAYQPEQSS</sequence>
<dbReference type="Proteomes" id="UP001624684">
    <property type="component" value="Unassembled WGS sequence"/>
</dbReference>
<dbReference type="PANTHER" id="PTHR43761:SF1">
    <property type="entry name" value="D-ISOMER SPECIFIC 2-HYDROXYACID DEHYDROGENASE CATALYTIC DOMAIN-CONTAINING PROTEIN-RELATED"/>
    <property type="match status" value="1"/>
</dbReference>
<dbReference type="CDD" id="cd12162">
    <property type="entry name" value="2-Hacid_dh_4"/>
    <property type="match status" value="1"/>
</dbReference>
<comment type="similarity">
    <text evidence="1 4">Belongs to the D-isomer specific 2-hydroxyacid dehydrogenase family.</text>
</comment>
<evidence type="ECO:0000256" key="3">
    <source>
        <dbReference type="ARBA" id="ARBA00023027"/>
    </source>
</evidence>
<evidence type="ECO:0000313" key="7">
    <source>
        <dbReference type="EMBL" id="MFL1731992.1"/>
    </source>
</evidence>
<feature type="domain" description="D-isomer specific 2-hydroxyacid dehydrogenase NAD-binding" evidence="6">
    <location>
        <begin position="108"/>
        <end position="288"/>
    </location>
</feature>
<evidence type="ECO:0000256" key="2">
    <source>
        <dbReference type="ARBA" id="ARBA00023002"/>
    </source>
</evidence>
<dbReference type="SUPFAM" id="SSF52283">
    <property type="entry name" value="Formate/glycerate dehydrogenase catalytic domain-like"/>
    <property type="match status" value="1"/>
</dbReference>
<dbReference type="PANTHER" id="PTHR43761">
    <property type="entry name" value="D-ISOMER SPECIFIC 2-HYDROXYACID DEHYDROGENASE FAMILY PROTEIN (AFU_ORTHOLOGUE AFUA_1G13630)"/>
    <property type="match status" value="1"/>
</dbReference>
<keyword evidence="8" id="KW-1185">Reference proteome</keyword>
<feature type="domain" description="D-isomer specific 2-hydroxyacid dehydrogenase catalytic" evidence="5">
    <location>
        <begin position="30"/>
        <end position="314"/>
    </location>
</feature>
<dbReference type="InterPro" id="IPR036291">
    <property type="entry name" value="NAD(P)-bd_dom_sf"/>
</dbReference>
<dbReference type="Pfam" id="PF00389">
    <property type="entry name" value="2-Hacid_dh"/>
    <property type="match status" value="1"/>
</dbReference>
<evidence type="ECO:0000259" key="5">
    <source>
        <dbReference type="Pfam" id="PF00389"/>
    </source>
</evidence>
<dbReference type="SUPFAM" id="SSF51735">
    <property type="entry name" value="NAD(P)-binding Rossmann-fold domains"/>
    <property type="match status" value="1"/>
</dbReference>
<name>A0ABW8U7E3_9GAMM</name>